<reference evidence="1" key="1">
    <citation type="submission" date="2019-05" db="EMBL/GenBank/DDBJ databases">
        <title>Revised genome assembly of Burkholderiaceae (previously Ralstonia) sp. PBA.</title>
        <authorList>
            <person name="Gan H.M."/>
        </authorList>
    </citation>
    <scope>NUCLEOTIDE SEQUENCE</scope>
    <source>
        <strain evidence="1">PBA</strain>
    </source>
</reference>
<dbReference type="EMBL" id="AKCV02000026">
    <property type="protein sequence ID" value="TMS56870.1"/>
    <property type="molecule type" value="Genomic_DNA"/>
</dbReference>
<comment type="caution">
    <text evidence="1">The sequence shown here is derived from an EMBL/GenBank/DDBJ whole genome shotgun (WGS) entry which is preliminary data.</text>
</comment>
<sequence>MAASATRVGFIGLGAMGYPMASVLHSAGISVEVLDRSEDLSNNFVEEHAQARRLRSVSDLSEDIETVILMLPDSKAVDAVVLGTDGMKGLVDVLPPSALIIDMSSSNPVRTRELAERLKARQIHLVDAPVSGGVKKAASGSLAVMVGGEPEQVQRATSLLNLMGGSVTHVGSVGCGHALKALNNYIAAVSFVSAAEALLVAERFGLDLSLMTDVLNQSSGKNSTTDYKVKQFILSGTFNSGFSLQLMAKDVGIALDLARSTGQPLQLGDQMGKLWGGAAASFKQSIDHTVMYKLIAGREIR</sequence>
<evidence type="ECO:0000313" key="2">
    <source>
        <dbReference type="Proteomes" id="UP000004277"/>
    </source>
</evidence>
<gene>
    <name evidence="1" type="ORF">MW7_017575</name>
</gene>
<accession>A0ACD3SL00</accession>
<name>A0ACD3SL00_9BURK</name>
<dbReference type="Proteomes" id="UP000004277">
    <property type="component" value="Unassembled WGS sequence"/>
</dbReference>
<organism evidence="1 2">
    <name type="scientific">Imbroritus primus</name>
    <dbReference type="NCBI Taxonomy" id="3058603"/>
    <lineage>
        <taxon>Bacteria</taxon>
        <taxon>Pseudomonadati</taxon>
        <taxon>Pseudomonadota</taxon>
        <taxon>Betaproteobacteria</taxon>
        <taxon>Burkholderiales</taxon>
        <taxon>Burkholderiaceae</taxon>
        <taxon>Imbroritus</taxon>
    </lineage>
</organism>
<proteinExistence type="predicted"/>
<keyword evidence="2" id="KW-1185">Reference proteome</keyword>
<protein>
    <submittedName>
        <fullName evidence="1">NAD(P)-dependent oxidoreductase</fullName>
    </submittedName>
</protein>
<evidence type="ECO:0000313" key="1">
    <source>
        <dbReference type="EMBL" id="TMS56870.1"/>
    </source>
</evidence>